<feature type="domain" description="Plastocyanin-like" evidence="3">
    <location>
        <begin position="661"/>
        <end position="695"/>
    </location>
</feature>
<reference evidence="6" key="1">
    <citation type="submission" date="2021-05" db="EMBL/GenBank/DDBJ databases">
        <authorList>
            <person name="Pietrasiak N."/>
            <person name="Ward R."/>
            <person name="Stajich J.E."/>
            <person name="Kurbessoian T."/>
        </authorList>
    </citation>
    <scope>NUCLEOTIDE SEQUENCE</scope>
    <source>
        <strain evidence="6">JT2-VF2</strain>
    </source>
</reference>
<dbReference type="Gene3D" id="2.60.40.420">
    <property type="entry name" value="Cupredoxins - blue copper proteins"/>
    <property type="match status" value="3"/>
</dbReference>
<dbReference type="Gene3D" id="2.130.10.130">
    <property type="entry name" value="Integrin alpha, N-terminal"/>
    <property type="match status" value="1"/>
</dbReference>
<dbReference type="InterPro" id="IPR025193">
    <property type="entry name" value="DUF4114"/>
</dbReference>
<dbReference type="EMBL" id="JAHHHN010000006">
    <property type="protein sequence ID" value="MBW4561832.1"/>
    <property type="molecule type" value="Genomic_DNA"/>
</dbReference>
<dbReference type="GO" id="GO:0016491">
    <property type="term" value="F:oxidoreductase activity"/>
    <property type="evidence" value="ECO:0007669"/>
    <property type="project" value="UniProtKB-KW"/>
</dbReference>
<evidence type="ECO:0000256" key="2">
    <source>
        <dbReference type="ARBA" id="ARBA00023002"/>
    </source>
</evidence>
<sequence>MANPTLQNAYVIGKSNFDSWSQGFDAAGYLKVLPHPDQKVVFKDPFIDWQKDHQNYKNGQFNEQGATGSYYSSWGPDKELNVTLKMSDLLQTQIDGFGIVKSGDGIIPWLNNEKTPYEILRGYNGLIPGPMLITEPGDTLKIKLENDLTQTSNLHTHGLHVSPLGDGDNVLVGVKPGETRDISVEIPDNHFIGLDWYHPHLHGRTNEQVNSGLGGLLAVNPPYNLPDLDKYNPTTRPYFNMAINSFGIQQVLRSPSPNDPLNTSPDPNLKVPAGTPVQVLAEENGQKVYELSDAPFAGFNAKPGLYKSDKPTGDPATFSPEYGSGGLITPVENVIHTVNGQYNPTIDLKTGEWDLFSFANMSTNTFHVIQLLYDDGTKLVPQTVSLVAIDGDAAGVVTNVRRQVTELPVLNPGSRLAVQHWFDKPGKYYFLSNGTEELLGENAPTLTKDRGFQDGHLIWGSQVLATVEVAGDPIPQGAFPEPYNTLVEQSQKINDLVNKAQAGEFDRERTYIWDANIGGALLEGNFPRDTEVESFEGTYTINGRYFSTEPGGGMTPLAMPMLGTTEIWNIVNRSGLPNPNLPPDANIPLSEWHPFHIHQNDFTVLSINGISVDDIDGTYLARVLSDTIALPPAYIDGTATPENPYGTPFNIQTDDPAKGKASEVKILMKFEDFPGSYVNHCHILFHEDAGMMMVVRPILNTKNIWLGLGSNDGGQIDLFRANNLFAANNQSINLTPYGKSFKKGIDVAIADVGYKGRKDEENKNVTDNVTDVITIQSSLEKSTDKFTIKVFDGKRLIEAQEGKLHINAEYELGNGGAELKPDLARADVFGKDTQASYQLTDLEGSTYLKRNPSTGEFTANSDPKVLGETDPTLQTKTFEFKGNNGGKLFGTESAQGKINPDFTVDNKGSIKITGGDGKFQDATGELSFIEKGRFTNPQTEPNLAPYVGTLSLNGTLQTKPQTNLNGNDKDLLIKEFNPFQDIAATTDQVASVASGDIDGDGFADIVAGLGGGVAPIIEIYSGKDYQLKVRINPFHHEVFKGKINLALGDVNGDNYDDIIVAQGIGGRGLVELYDGKLINEKGTLVGKDTAHDTALLSKEFQPYGTSYTGEVDVTSGYILQRPDEPNGFTTQTNNANITTIAKGSVPAGKEQIQVFTYLGGGHSHDEGTHESGTDTAEEVRLEVSLTPTGNTQEIVGSFADLLDLPKGEPVLFTRKQNGEYGIIHLGDENKPESFALATGSAMPKLKKNADNDVFTISSNSIKAKLKITLNGRSSNLVNELGVFVVDDAQGTINGIAPGTSGYTQAALARSKEILSAIANSPNGFSSENLTRLLEFNSGDYLRFYLVRNSSSAAVISGVTSTTEVLFADVSTVKIADLGDDSFSLAWKDGSNNSTEFKDLVVKIQSTNDSLTLGTSLQGKPHGEQLDFRGVTQLVKAEFVVNREAVFNNFVGFYQTVDEDGGIDTNNDGQADILPGQAGYTQAAVRGRVAGIDLAVNNQGTATYNGSFTPGGIFVPFLIVDGRPDAILDSNSNNDPSVYFPFLGANSDKVDHIRMLGNNIFGFEDLAGGGDKDHNDVIVRVNLSLA</sequence>
<dbReference type="Pfam" id="PF07731">
    <property type="entry name" value="Cu-oxidase_2"/>
    <property type="match status" value="1"/>
</dbReference>
<accession>A0A951PYJ8</accession>
<dbReference type="InterPro" id="IPR011706">
    <property type="entry name" value="Cu-oxidase_C"/>
</dbReference>
<dbReference type="InterPro" id="IPR028994">
    <property type="entry name" value="Integrin_alpha_N"/>
</dbReference>
<evidence type="ECO:0000313" key="7">
    <source>
        <dbReference type="Proteomes" id="UP000715781"/>
    </source>
</evidence>
<name>A0A951PYJ8_9NOST</name>
<evidence type="ECO:0000256" key="1">
    <source>
        <dbReference type="ARBA" id="ARBA00022723"/>
    </source>
</evidence>
<dbReference type="PANTHER" id="PTHR11709">
    <property type="entry name" value="MULTI-COPPER OXIDASE"/>
    <property type="match status" value="1"/>
</dbReference>
<gene>
    <name evidence="6" type="ORF">KME32_11895</name>
</gene>
<evidence type="ECO:0000313" key="6">
    <source>
        <dbReference type="EMBL" id="MBW4561832.1"/>
    </source>
</evidence>
<evidence type="ECO:0000259" key="3">
    <source>
        <dbReference type="Pfam" id="PF07731"/>
    </source>
</evidence>
<dbReference type="GO" id="GO:0005507">
    <property type="term" value="F:copper ion binding"/>
    <property type="evidence" value="ECO:0007669"/>
    <property type="project" value="InterPro"/>
</dbReference>
<dbReference type="InterPro" id="IPR008972">
    <property type="entry name" value="Cupredoxin"/>
</dbReference>
<dbReference type="SUPFAM" id="SSF69318">
    <property type="entry name" value="Integrin alpha N-terminal domain"/>
    <property type="match status" value="1"/>
</dbReference>
<evidence type="ECO:0000259" key="5">
    <source>
        <dbReference type="Pfam" id="PF13448"/>
    </source>
</evidence>
<organism evidence="6 7">
    <name type="scientific">Mojavia pulchra JT2-VF2</name>
    <dbReference type="NCBI Taxonomy" id="287848"/>
    <lineage>
        <taxon>Bacteria</taxon>
        <taxon>Bacillati</taxon>
        <taxon>Cyanobacteriota</taxon>
        <taxon>Cyanophyceae</taxon>
        <taxon>Nostocales</taxon>
        <taxon>Nostocaceae</taxon>
    </lineage>
</organism>
<reference evidence="6" key="2">
    <citation type="journal article" date="2022" name="Microbiol. Resour. Announc.">
        <title>Metagenome Sequencing to Explore Phylogenomics of Terrestrial Cyanobacteria.</title>
        <authorList>
            <person name="Ward R.D."/>
            <person name="Stajich J.E."/>
            <person name="Johansen J.R."/>
            <person name="Huntemann M."/>
            <person name="Clum A."/>
            <person name="Foster B."/>
            <person name="Foster B."/>
            <person name="Roux S."/>
            <person name="Palaniappan K."/>
            <person name="Varghese N."/>
            <person name="Mukherjee S."/>
            <person name="Reddy T.B.K."/>
            <person name="Daum C."/>
            <person name="Copeland A."/>
            <person name="Chen I.A."/>
            <person name="Ivanova N.N."/>
            <person name="Kyrpides N.C."/>
            <person name="Shapiro N."/>
            <person name="Eloe-Fadrosh E.A."/>
            <person name="Pietrasiak N."/>
        </authorList>
    </citation>
    <scope>NUCLEOTIDE SEQUENCE</scope>
    <source>
        <strain evidence="6">JT2-VF2</strain>
    </source>
</reference>
<keyword evidence="1" id="KW-0479">Metal-binding</keyword>
<dbReference type="Proteomes" id="UP000715781">
    <property type="component" value="Unassembled WGS sequence"/>
</dbReference>
<dbReference type="InterPro" id="IPR002355">
    <property type="entry name" value="Cu_oxidase_Cu_BS"/>
</dbReference>
<feature type="domain" description="DUF4114" evidence="5">
    <location>
        <begin position="1507"/>
        <end position="1582"/>
    </location>
</feature>
<dbReference type="Pfam" id="PF13448">
    <property type="entry name" value="DUF4114"/>
    <property type="match status" value="1"/>
</dbReference>
<protein>
    <submittedName>
        <fullName evidence="6">Multicopper oxidase domain-containing protein</fullName>
    </submittedName>
</protein>
<dbReference type="SUPFAM" id="SSF49503">
    <property type="entry name" value="Cupredoxins"/>
    <property type="match status" value="3"/>
</dbReference>
<comment type="caution">
    <text evidence="6">The sequence shown here is derived from an EMBL/GenBank/DDBJ whole genome shotgun (WGS) entry which is preliminary data.</text>
</comment>
<dbReference type="InterPro" id="IPR011707">
    <property type="entry name" value="Cu-oxidase-like_N"/>
</dbReference>
<feature type="domain" description="Plastocyanin-like" evidence="4">
    <location>
        <begin position="121"/>
        <end position="222"/>
    </location>
</feature>
<dbReference type="PROSITE" id="PS00080">
    <property type="entry name" value="MULTICOPPER_OXIDASE2"/>
    <property type="match status" value="1"/>
</dbReference>
<dbReference type="InterPro" id="IPR045087">
    <property type="entry name" value="Cu-oxidase_fam"/>
</dbReference>
<dbReference type="CDD" id="cd13853">
    <property type="entry name" value="CuRO_1_Tth-MCO_like"/>
    <property type="match status" value="1"/>
</dbReference>
<dbReference type="Pfam" id="PF07732">
    <property type="entry name" value="Cu-oxidase_3"/>
    <property type="match status" value="1"/>
</dbReference>
<keyword evidence="2" id="KW-0560">Oxidoreductase</keyword>
<proteinExistence type="predicted"/>
<dbReference type="PANTHER" id="PTHR11709:SF2">
    <property type="entry name" value="MULTICOPPER OXIDASE LPR1"/>
    <property type="match status" value="1"/>
</dbReference>
<evidence type="ECO:0000259" key="4">
    <source>
        <dbReference type="Pfam" id="PF07732"/>
    </source>
</evidence>